<feature type="transmembrane region" description="Helical" evidence="12">
    <location>
        <begin position="220"/>
        <end position="243"/>
    </location>
</feature>
<dbReference type="PANTHER" id="PTHR11351">
    <property type="entry name" value="ACYL-COA DESATURASE"/>
    <property type="match status" value="1"/>
</dbReference>
<evidence type="ECO:0000259" key="13">
    <source>
        <dbReference type="Pfam" id="PF00487"/>
    </source>
</evidence>
<evidence type="ECO:0000256" key="2">
    <source>
        <dbReference type="ARBA" id="ARBA00008749"/>
    </source>
</evidence>
<gene>
    <name evidence="14" type="ORF">NG895_05945</name>
</gene>
<organism evidence="14 15">
    <name type="scientific">Aeoliella straminimaris</name>
    <dbReference type="NCBI Taxonomy" id="2954799"/>
    <lineage>
        <taxon>Bacteria</taxon>
        <taxon>Pseudomonadati</taxon>
        <taxon>Planctomycetota</taxon>
        <taxon>Planctomycetia</taxon>
        <taxon>Pirellulales</taxon>
        <taxon>Lacipirellulaceae</taxon>
        <taxon>Aeoliella</taxon>
    </lineage>
</organism>
<evidence type="ECO:0000256" key="3">
    <source>
        <dbReference type="ARBA" id="ARBA00022516"/>
    </source>
</evidence>
<evidence type="ECO:0000313" key="15">
    <source>
        <dbReference type="Proteomes" id="UP001155241"/>
    </source>
</evidence>
<name>A0A9X2F849_9BACT</name>
<reference evidence="14" key="1">
    <citation type="submission" date="2022-06" db="EMBL/GenBank/DDBJ databases">
        <title>Aeoliella straminimaris, a novel planctomycete from sediments.</title>
        <authorList>
            <person name="Vitorino I.R."/>
            <person name="Lage O.M."/>
        </authorList>
    </citation>
    <scope>NUCLEOTIDE SEQUENCE</scope>
    <source>
        <strain evidence="14">ICT_H6.2</strain>
    </source>
</reference>
<evidence type="ECO:0000256" key="4">
    <source>
        <dbReference type="ARBA" id="ARBA00022692"/>
    </source>
</evidence>
<feature type="transmembrane region" description="Helical" evidence="12">
    <location>
        <begin position="98"/>
        <end position="120"/>
    </location>
</feature>
<keyword evidence="5" id="KW-0276">Fatty acid metabolism</keyword>
<comment type="caution">
    <text evidence="14">The sequence shown here is derived from an EMBL/GenBank/DDBJ whole genome shotgun (WGS) entry which is preliminary data.</text>
</comment>
<evidence type="ECO:0000256" key="6">
    <source>
        <dbReference type="ARBA" id="ARBA00022989"/>
    </source>
</evidence>
<keyword evidence="6 12" id="KW-1133">Transmembrane helix</keyword>
<dbReference type="GO" id="GO:0016717">
    <property type="term" value="F:oxidoreductase activity, acting on paired donors, with oxidation of a pair of donors resulting in the reduction of molecular oxygen to two molecules of water"/>
    <property type="evidence" value="ECO:0007669"/>
    <property type="project" value="InterPro"/>
</dbReference>
<keyword evidence="8" id="KW-0408">Iron</keyword>
<dbReference type="EMBL" id="JAMXLR010000024">
    <property type="protein sequence ID" value="MCO6043443.1"/>
    <property type="molecule type" value="Genomic_DNA"/>
</dbReference>
<evidence type="ECO:0000256" key="12">
    <source>
        <dbReference type="SAM" id="Phobius"/>
    </source>
</evidence>
<dbReference type="InterPro" id="IPR005804">
    <property type="entry name" value="FA_desaturase_dom"/>
</dbReference>
<keyword evidence="15" id="KW-1185">Reference proteome</keyword>
<evidence type="ECO:0000256" key="11">
    <source>
        <dbReference type="ARBA" id="ARBA00023160"/>
    </source>
</evidence>
<dbReference type="GO" id="GO:0006633">
    <property type="term" value="P:fatty acid biosynthetic process"/>
    <property type="evidence" value="ECO:0007669"/>
    <property type="project" value="UniProtKB-KW"/>
</dbReference>
<keyword evidence="4 12" id="KW-0812">Transmembrane</keyword>
<proteinExistence type="inferred from homology"/>
<keyword evidence="10 12" id="KW-0472">Membrane</keyword>
<feature type="domain" description="Fatty acid desaturase" evidence="13">
    <location>
        <begin position="97"/>
        <end position="317"/>
    </location>
</feature>
<accession>A0A9X2F849</accession>
<keyword evidence="11" id="KW-0275">Fatty acid biosynthesis</keyword>
<evidence type="ECO:0000256" key="10">
    <source>
        <dbReference type="ARBA" id="ARBA00023136"/>
    </source>
</evidence>
<dbReference type="RefSeq" id="WP_252851550.1">
    <property type="nucleotide sequence ID" value="NZ_JAMXLR010000024.1"/>
</dbReference>
<dbReference type="InterPro" id="IPR015876">
    <property type="entry name" value="Acyl-CoA_DS"/>
</dbReference>
<dbReference type="CDD" id="cd03505">
    <property type="entry name" value="Delta9-FADS-like"/>
    <property type="match status" value="1"/>
</dbReference>
<evidence type="ECO:0000256" key="8">
    <source>
        <dbReference type="ARBA" id="ARBA00023004"/>
    </source>
</evidence>
<dbReference type="PANTHER" id="PTHR11351:SF31">
    <property type="entry name" value="DESATURASE 1, ISOFORM A-RELATED"/>
    <property type="match status" value="1"/>
</dbReference>
<dbReference type="AlphaFoldDB" id="A0A9X2F849"/>
<dbReference type="Proteomes" id="UP001155241">
    <property type="component" value="Unassembled WGS sequence"/>
</dbReference>
<evidence type="ECO:0000313" key="14">
    <source>
        <dbReference type="EMBL" id="MCO6043443.1"/>
    </source>
</evidence>
<keyword evidence="9" id="KW-0443">Lipid metabolism</keyword>
<sequence length="363" mass="41681">MLHACADRTPLYDVTPLSDRYEFDMATDTVSENEKTDHLDATVTQQVAIADDGVPMRDPLSWPLSTVEPMRIRWQYVVSIAAIHLLACLALVPWFFSWTGVVLCVLGLYVFGTLGINLCYHRLLTHQGFVVPKSLEHGLALLGVCTLQDTPACWVAMHRMHHKHSDTQPDPHSPMVNFLWSHCGWLMVVNRDFRNVNYYERFVRDILKDPFYLRLERKGFWFMIYAIHALLFYLAGFTIGWLANGTIGAGVQLGLSLVVWGVFLRTVLTWHITWSVNSITHLWGYQNYETRENSQNNILVGLWSNGEGWHNNHHADQRAASHGHKWWEIDVTWLTIWSMEKLGLAKDVVRPKAWSQVAGKSGR</sequence>
<dbReference type="GO" id="GO:0016020">
    <property type="term" value="C:membrane"/>
    <property type="evidence" value="ECO:0007669"/>
    <property type="project" value="UniProtKB-SubCell"/>
</dbReference>
<protein>
    <submittedName>
        <fullName evidence="14">Fatty acid desaturase</fullName>
        <ecNumber evidence="14">1.14.19.-</ecNumber>
    </submittedName>
</protein>
<evidence type="ECO:0000256" key="9">
    <source>
        <dbReference type="ARBA" id="ARBA00023098"/>
    </source>
</evidence>
<feature type="transmembrane region" description="Helical" evidence="12">
    <location>
        <begin position="74"/>
        <end position="92"/>
    </location>
</feature>
<dbReference type="Pfam" id="PF00487">
    <property type="entry name" value="FA_desaturase"/>
    <property type="match status" value="1"/>
</dbReference>
<evidence type="ECO:0000256" key="1">
    <source>
        <dbReference type="ARBA" id="ARBA00004141"/>
    </source>
</evidence>
<feature type="transmembrane region" description="Helical" evidence="12">
    <location>
        <begin position="249"/>
        <end position="268"/>
    </location>
</feature>
<evidence type="ECO:0000256" key="7">
    <source>
        <dbReference type="ARBA" id="ARBA00023002"/>
    </source>
</evidence>
<comment type="similarity">
    <text evidence="2">Belongs to the fatty acid desaturase type 2 family.</text>
</comment>
<keyword evidence="7 14" id="KW-0560">Oxidoreductase</keyword>
<dbReference type="EC" id="1.14.19.-" evidence="14"/>
<evidence type="ECO:0000256" key="5">
    <source>
        <dbReference type="ARBA" id="ARBA00022832"/>
    </source>
</evidence>
<comment type="subcellular location">
    <subcellularLocation>
        <location evidence="1">Membrane</location>
        <topology evidence="1">Multi-pass membrane protein</topology>
    </subcellularLocation>
</comment>
<dbReference type="PRINTS" id="PR00075">
    <property type="entry name" value="FACDDSATRASE"/>
</dbReference>
<keyword evidence="3" id="KW-0444">Lipid biosynthesis</keyword>